<evidence type="ECO:0000313" key="1">
    <source>
        <dbReference type="EMBL" id="MFD2741157.1"/>
    </source>
</evidence>
<protein>
    <submittedName>
        <fullName evidence="1">DUF6522 family protein</fullName>
    </submittedName>
</protein>
<reference evidence="2" key="1">
    <citation type="journal article" date="2019" name="Int. J. Syst. Evol. Microbiol.">
        <title>The Global Catalogue of Microorganisms (GCM) 10K type strain sequencing project: providing services to taxonomists for standard genome sequencing and annotation.</title>
        <authorList>
            <consortium name="The Broad Institute Genomics Platform"/>
            <consortium name="The Broad Institute Genome Sequencing Center for Infectious Disease"/>
            <person name="Wu L."/>
            <person name="Ma J."/>
        </authorList>
    </citation>
    <scope>NUCLEOTIDE SEQUENCE [LARGE SCALE GENOMIC DNA]</scope>
    <source>
        <strain evidence="2">TISTR 2562</strain>
    </source>
</reference>
<dbReference type="Proteomes" id="UP001597474">
    <property type="component" value="Unassembled WGS sequence"/>
</dbReference>
<name>A0ABW5U6T2_9RHOB</name>
<gene>
    <name evidence="1" type="ORF">ACFSUD_16375</name>
</gene>
<keyword evidence="2" id="KW-1185">Reference proteome</keyword>
<dbReference type="RefSeq" id="WP_386375582.1">
    <property type="nucleotide sequence ID" value="NZ_JBHUMP010000018.1"/>
</dbReference>
<dbReference type="Pfam" id="PF20132">
    <property type="entry name" value="DUF6522"/>
    <property type="match status" value="1"/>
</dbReference>
<sequence>MKIQMQEGQPVIDAADLGPLLGLEPAAVHEGMRRGEIISRYETGQDEDAGRFRLTFFYVGTRVRLTCAEDGTVISRSKTTAGQ</sequence>
<evidence type="ECO:0000313" key="2">
    <source>
        <dbReference type="Proteomes" id="UP001597474"/>
    </source>
</evidence>
<comment type="caution">
    <text evidence="1">The sequence shown here is derived from an EMBL/GenBank/DDBJ whole genome shotgun (WGS) entry which is preliminary data.</text>
</comment>
<proteinExistence type="predicted"/>
<dbReference type="EMBL" id="JBHUMP010000018">
    <property type="protein sequence ID" value="MFD2741157.1"/>
    <property type="molecule type" value="Genomic_DNA"/>
</dbReference>
<accession>A0ABW5U6T2</accession>
<dbReference type="InterPro" id="IPR045389">
    <property type="entry name" value="DUF6522"/>
</dbReference>
<organism evidence="1 2">
    <name type="scientific">Sulfitobacter aestuarii</name>
    <dbReference type="NCBI Taxonomy" id="2161676"/>
    <lineage>
        <taxon>Bacteria</taxon>
        <taxon>Pseudomonadati</taxon>
        <taxon>Pseudomonadota</taxon>
        <taxon>Alphaproteobacteria</taxon>
        <taxon>Rhodobacterales</taxon>
        <taxon>Roseobacteraceae</taxon>
        <taxon>Sulfitobacter</taxon>
    </lineage>
</organism>